<comment type="caution">
    <text evidence="2">The sequence shown here is derived from an EMBL/GenBank/DDBJ whole genome shotgun (WGS) entry which is preliminary data.</text>
</comment>
<evidence type="ECO:0000313" key="2">
    <source>
        <dbReference type="EMBL" id="MFC5629223.1"/>
    </source>
</evidence>
<gene>
    <name evidence="2" type="primary">spoIIIAF</name>
    <name evidence="2" type="ORF">ACFPTR_10145</name>
</gene>
<keyword evidence="1" id="KW-0472">Membrane</keyword>
<dbReference type="InterPro" id="IPR014245">
    <property type="entry name" value="Spore_III_AF"/>
</dbReference>
<protein>
    <submittedName>
        <fullName evidence="2">Stage III sporulation protein AF</fullName>
    </submittedName>
</protein>
<sequence>MEWLGEWMSQLIIFLIAAFLIEILLPSSSFRTYVRLVLSFILMLLIIEPILSFMNVPNQLEKEGIALFSYLPVSMEEEINAHKTEIEAGQDAYISNQVAKQMQAQVEETIVSRWGWEIEDIQVTYDEEEIEDVKEWVITLSLTEIADDHITQPIRVELAEENDSERENQKREIIKYLEKEWQVDSTQLQITMGGGDHRGRRG</sequence>
<keyword evidence="1" id="KW-1133">Transmembrane helix</keyword>
<keyword evidence="1" id="KW-0812">Transmembrane</keyword>
<evidence type="ECO:0000313" key="3">
    <source>
        <dbReference type="Proteomes" id="UP001596143"/>
    </source>
</evidence>
<dbReference type="Pfam" id="PF09581">
    <property type="entry name" value="Spore_III_AF"/>
    <property type="match status" value="1"/>
</dbReference>
<keyword evidence="3" id="KW-1185">Reference proteome</keyword>
<dbReference type="EMBL" id="JBHSPF010000055">
    <property type="protein sequence ID" value="MFC5629223.1"/>
    <property type="molecule type" value="Genomic_DNA"/>
</dbReference>
<accession>A0ABW0U7W4</accession>
<organism evidence="2 3">
    <name type="scientific">Aliibacillus thermotolerans</name>
    <dbReference type="NCBI Taxonomy" id="1834418"/>
    <lineage>
        <taxon>Bacteria</taxon>
        <taxon>Bacillati</taxon>
        <taxon>Bacillota</taxon>
        <taxon>Bacilli</taxon>
        <taxon>Bacillales</taxon>
        <taxon>Bacillaceae</taxon>
        <taxon>Aliibacillus</taxon>
    </lineage>
</organism>
<evidence type="ECO:0000256" key="1">
    <source>
        <dbReference type="SAM" id="Phobius"/>
    </source>
</evidence>
<dbReference type="RefSeq" id="WP_270898519.1">
    <property type="nucleotide sequence ID" value="NZ_JBHSPF010000055.1"/>
</dbReference>
<proteinExistence type="predicted"/>
<reference evidence="3" key="1">
    <citation type="journal article" date="2019" name="Int. J. Syst. Evol. Microbiol.">
        <title>The Global Catalogue of Microorganisms (GCM) 10K type strain sequencing project: providing services to taxonomists for standard genome sequencing and annotation.</title>
        <authorList>
            <consortium name="The Broad Institute Genomics Platform"/>
            <consortium name="The Broad Institute Genome Sequencing Center for Infectious Disease"/>
            <person name="Wu L."/>
            <person name="Ma J."/>
        </authorList>
    </citation>
    <scope>NUCLEOTIDE SEQUENCE [LARGE SCALE GENOMIC DNA]</scope>
    <source>
        <strain evidence="3">CGMCC 1.15790</strain>
    </source>
</reference>
<feature type="transmembrane region" description="Helical" evidence="1">
    <location>
        <begin position="7"/>
        <end position="25"/>
    </location>
</feature>
<feature type="transmembrane region" description="Helical" evidence="1">
    <location>
        <begin position="32"/>
        <end position="54"/>
    </location>
</feature>
<name>A0ABW0U7W4_9BACI</name>
<dbReference type="NCBIfam" id="TIGR02896">
    <property type="entry name" value="spore_III_AF"/>
    <property type="match status" value="1"/>
</dbReference>
<dbReference type="Proteomes" id="UP001596143">
    <property type="component" value="Unassembled WGS sequence"/>
</dbReference>